<dbReference type="EMBL" id="CATQJL010000305">
    <property type="protein sequence ID" value="CAJ0603553.1"/>
    <property type="molecule type" value="Genomic_DNA"/>
</dbReference>
<proteinExistence type="predicted"/>
<organism evidence="3 4">
    <name type="scientific">Cylicocyclus nassatus</name>
    <name type="common">Nematode worm</name>
    <dbReference type="NCBI Taxonomy" id="53992"/>
    <lineage>
        <taxon>Eukaryota</taxon>
        <taxon>Metazoa</taxon>
        <taxon>Ecdysozoa</taxon>
        <taxon>Nematoda</taxon>
        <taxon>Chromadorea</taxon>
        <taxon>Rhabditida</taxon>
        <taxon>Rhabditina</taxon>
        <taxon>Rhabditomorpha</taxon>
        <taxon>Strongyloidea</taxon>
        <taxon>Strongylidae</taxon>
        <taxon>Cylicocyclus</taxon>
    </lineage>
</organism>
<sequence length="288" mass="32285">MISSALSALFMIVLPFCASTTYDGPCMDMKSYKESAGKVEDARIGCISFEYRSDDAKGFCKKYDVRKLGVADMQKFVSSGYEGNCFMEADKVYCMCSGCHTNDIVKLLRATKSTKKIADEVEACKKLTTKPPDRPTTEKINKISTEQGFYLDETESTPEETSIPTLRRTRTTTAATTTTLDYEIPDKPDVKPSPEMLKYHCALIENFFPPYHNYIPEVEKKVTQADERMGTSNTPSIIYSSRKQEELYGTNTLLLLIVNLIALLGIVIIFRAVLNATLHLLFPDYGLS</sequence>
<keyword evidence="1" id="KW-0472">Membrane</keyword>
<comment type="caution">
    <text evidence="3">The sequence shown here is derived from an EMBL/GenBank/DDBJ whole genome shotgun (WGS) entry which is preliminary data.</text>
</comment>
<accession>A0AA36H3W4</accession>
<feature type="signal peptide" evidence="2">
    <location>
        <begin position="1"/>
        <end position="19"/>
    </location>
</feature>
<keyword evidence="4" id="KW-1185">Reference proteome</keyword>
<evidence type="ECO:0000313" key="3">
    <source>
        <dbReference type="EMBL" id="CAJ0603553.1"/>
    </source>
</evidence>
<dbReference type="Proteomes" id="UP001176961">
    <property type="component" value="Unassembled WGS sequence"/>
</dbReference>
<keyword evidence="1" id="KW-1133">Transmembrane helix</keyword>
<evidence type="ECO:0000313" key="4">
    <source>
        <dbReference type="Proteomes" id="UP001176961"/>
    </source>
</evidence>
<keyword evidence="1" id="KW-0812">Transmembrane</keyword>
<feature type="transmembrane region" description="Helical" evidence="1">
    <location>
        <begin position="253"/>
        <end position="274"/>
    </location>
</feature>
<keyword evidence="2" id="KW-0732">Signal</keyword>
<feature type="chain" id="PRO_5041313663" evidence="2">
    <location>
        <begin position="20"/>
        <end position="288"/>
    </location>
</feature>
<dbReference type="AlphaFoldDB" id="A0AA36H3W4"/>
<reference evidence="3" key="1">
    <citation type="submission" date="2023-07" db="EMBL/GenBank/DDBJ databases">
        <authorList>
            <consortium name="CYATHOMIX"/>
        </authorList>
    </citation>
    <scope>NUCLEOTIDE SEQUENCE</scope>
    <source>
        <strain evidence="3">N/A</strain>
    </source>
</reference>
<gene>
    <name evidence="3" type="ORF">CYNAS_LOCUS15536</name>
</gene>
<protein>
    <submittedName>
        <fullName evidence="3">Uncharacterized protein</fullName>
    </submittedName>
</protein>
<name>A0AA36H3W4_CYLNA</name>
<evidence type="ECO:0000256" key="2">
    <source>
        <dbReference type="SAM" id="SignalP"/>
    </source>
</evidence>
<evidence type="ECO:0000256" key="1">
    <source>
        <dbReference type="SAM" id="Phobius"/>
    </source>
</evidence>